<dbReference type="SUPFAM" id="SSF53335">
    <property type="entry name" value="S-adenosyl-L-methionine-dependent methyltransferases"/>
    <property type="match status" value="1"/>
</dbReference>
<keyword evidence="5" id="KW-0443">Lipid metabolism</keyword>
<dbReference type="PIRSF" id="PIRSF003085">
    <property type="entry name" value="CMAS"/>
    <property type="match status" value="1"/>
</dbReference>
<reference evidence="6 7" key="1">
    <citation type="journal article" date="2015" name="Int. J. Syst. Evol. Microbiol.">
        <title>Micromonospora costi sp. nov., isolated from a leaf of Costus speciosus.</title>
        <authorList>
            <person name="Thawai C."/>
        </authorList>
    </citation>
    <scope>NUCLEOTIDE SEQUENCE [LARGE SCALE GENOMIC DNA]</scope>
    <source>
        <strain evidence="6 7">CS1-12</strain>
    </source>
</reference>
<dbReference type="InterPro" id="IPR003333">
    <property type="entry name" value="CMAS"/>
</dbReference>
<dbReference type="PANTHER" id="PTHR43667">
    <property type="entry name" value="CYCLOPROPANE-FATTY-ACYL-PHOSPHOLIPID SYNTHASE"/>
    <property type="match status" value="1"/>
</dbReference>
<proteinExistence type="inferred from homology"/>
<dbReference type="OrthoDB" id="9782855at2"/>
<organism evidence="6 7">
    <name type="scientific">Micromonospora costi</name>
    <dbReference type="NCBI Taxonomy" id="1530042"/>
    <lineage>
        <taxon>Bacteria</taxon>
        <taxon>Bacillati</taxon>
        <taxon>Actinomycetota</taxon>
        <taxon>Actinomycetes</taxon>
        <taxon>Micromonosporales</taxon>
        <taxon>Micromonosporaceae</taxon>
        <taxon>Micromonospora</taxon>
    </lineage>
</organism>
<gene>
    <name evidence="6" type="ORF">D7193_25105</name>
</gene>
<evidence type="ECO:0000256" key="1">
    <source>
        <dbReference type="ARBA" id="ARBA00010815"/>
    </source>
</evidence>
<evidence type="ECO:0000313" key="7">
    <source>
        <dbReference type="Proteomes" id="UP000279968"/>
    </source>
</evidence>
<dbReference type="InterPro" id="IPR050723">
    <property type="entry name" value="CFA/CMAS"/>
</dbReference>
<comment type="similarity">
    <text evidence="1">Belongs to the CFA/CMAS family.</text>
</comment>
<sequence>MRRTLADTVGRRYEDYFRDRTPVPFEIVVGNGATHRFGVTETVPPRFSLVVRDGVGHRALRSLDQLQVAMAYLGGHLDVEGDLAAALTMRRFFSDVHPVAFLGRWLPAVVHGRYGHDQRSISRHYDEESDFFLTFLDTRHRCYTQGVFARDDEALEDAVTRKLDLALDAIGVGPGDRVLEVGGGWGAFAEHAARRGVVVTTVTLAAESERFLTDLFAREKLPVTVVRDHILRYRAAEPFDAIVNMGVTEHLPDYRATLQAYARLLRPGGRIYLDALAMRRKQHLSTFFKQHIYPGNSAPLVLHSYLRHVARSPFELLSVDDDRHNYFLTCRAWAQRLDARREDIIARWGEPLYRRFRIFLWGSAAGFDTGLVQAYRWVLRRGPVRPTGTVAAGPR</sequence>
<dbReference type="AlphaFoldDB" id="A0A3B0A0H3"/>
<keyword evidence="4" id="KW-0949">S-adenosyl-L-methionine</keyword>
<dbReference type="InterPro" id="IPR029063">
    <property type="entry name" value="SAM-dependent_MTases_sf"/>
</dbReference>
<evidence type="ECO:0000256" key="5">
    <source>
        <dbReference type="ARBA" id="ARBA00023098"/>
    </source>
</evidence>
<keyword evidence="7" id="KW-1185">Reference proteome</keyword>
<dbReference type="Pfam" id="PF02353">
    <property type="entry name" value="CMAS"/>
    <property type="match status" value="1"/>
</dbReference>
<keyword evidence="3 6" id="KW-0808">Transferase</keyword>
<dbReference type="Proteomes" id="UP000279968">
    <property type="component" value="Unassembled WGS sequence"/>
</dbReference>
<protein>
    <submittedName>
        <fullName evidence="6">Class I SAM-dependent methyltransferase</fullName>
    </submittedName>
</protein>
<dbReference type="Gene3D" id="3.40.50.150">
    <property type="entry name" value="Vaccinia Virus protein VP39"/>
    <property type="match status" value="1"/>
</dbReference>
<dbReference type="GO" id="GO:0008168">
    <property type="term" value="F:methyltransferase activity"/>
    <property type="evidence" value="ECO:0007669"/>
    <property type="project" value="UniProtKB-KW"/>
</dbReference>
<dbReference type="CDD" id="cd02440">
    <property type="entry name" value="AdoMet_MTases"/>
    <property type="match status" value="1"/>
</dbReference>
<name>A0A3B0A0H3_9ACTN</name>
<dbReference type="GO" id="GO:0032259">
    <property type="term" value="P:methylation"/>
    <property type="evidence" value="ECO:0007669"/>
    <property type="project" value="UniProtKB-KW"/>
</dbReference>
<accession>A0A3B0A0H3</accession>
<dbReference type="RefSeq" id="WP_120782009.1">
    <property type="nucleotide sequence ID" value="NZ_JBHLUP010000002.1"/>
</dbReference>
<evidence type="ECO:0000313" key="6">
    <source>
        <dbReference type="EMBL" id="RKN53066.1"/>
    </source>
</evidence>
<comment type="caution">
    <text evidence="6">The sequence shown here is derived from an EMBL/GenBank/DDBJ whole genome shotgun (WGS) entry which is preliminary data.</text>
</comment>
<evidence type="ECO:0000256" key="2">
    <source>
        <dbReference type="ARBA" id="ARBA00022603"/>
    </source>
</evidence>
<dbReference type="EMBL" id="RBAN01000004">
    <property type="protein sequence ID" value="RKN53066.1"/>
    <property type="molecule type" value="Genomic_DNA"/>
</dbReference>
<keyword evidence="2 6" id="KW-0489">Methyltransferase</keyword>
<dbReference type="GO" id="GO:0008610">
    <property type="term" value="P:lipid biosynthetic process"/>
    <property type="evidence" value="ECO:0007669"/>
    <property type="project" value="InterPro"/>
</dbReference>
<dbReference type="PANTHER" id="PTHR43667:SF1">
    <property type="entry name" value="CYCLOPROPANE-FATTY-ACYL-PHOSPHOLIPID SYNTHASE"/>
    <property type="match status" value="1"/>
</dbReference>
<evidence type="ECO:0000256" key="4">
    <source>
        <dbReference type="ARBA" id="ARBA00022691"/>
    </source>
</evidence>
<evidence type="ECO:0000256" key="3">
    <source>
        <dbReference type="ARBA" id="ARBA00022679"/>
    </source>
</evidence>